<feature type="binding site" evidence="8">
    <location>
        <position position="98"/>
    </location>
    <ligand>
        <name>a divalent metal cation</name>
        <dbReference type="ChEBI" id="CHEBI:60240"/>
        <label>1</label>
    </ligand>
</feature>
<reference evidence="11 12" key="1">
    <citation type="submission" date="2016-01" db="EMBL/GenBank/DDBJ databases">
        <authorList>
            <person name="Manzoor S."/>
        </authorList>
    </citation>
    <scope>NUCLEOTIDE SEQUENCE [LARGE SCALE GENOMIC DNA]</scope>
    <source>
        <strain evidence="11">Methanoculleus sp MAB1</strain>
    </source>
</reference>
<feature type="binding site" evidence="8">
    <location>
        <position position="165"/>
    </location>
    <ligand>
        <name>substrate</name>
    </ligand>
</feature>
<dbReference type="InterPro" id="IPR050247">
    <property type="entry name" value="Met_Aminopeptidase_Type2"/>
</dbReference>
<evidence type="ECO:0000256" key="3">
    <source>
        <dbReference type="ARBA" id="ARBA00001954"/>
    </source>
</evidence>
<feature type="binding site" evidence="8">
    <location>
        <position position="67"/>
    </location>
    <ligand>
        <name>substrate</name>
    </ligand>
</feature>
<comment type="subunit">
    <text evidence="8">Monomer.</text>
</comment>
<evidence type="ECO:0000256" key="9">
    <source>
        <dbReference type="RuleBase" id="RU003653"/>
    </source>
</evidence>
<dbReference type="NCBIfam" id="TIGR00501">
    <property type="entry name" value="met_pdase_II"/>
    <property type="match status" value="1"/>
</dbReference>
<dbReference type="EMBL" id="LT158599">
    <property type="protein sequence ID" value="CVK33267.1"/>
    <property type="molecule type" value="Genomic_DNA"/>
</dbReference>
<dbReference type="PROSITE" id="PS01202">
    <property type="entry name" value="MAP_2"/>
    <property type="match status" value="1"/>
</dbReference>
<proteinExistence type="inferred from homology"/>
<organism evidence="11 12">
    <name type="scientific">Methanoculleus bourgensis</name>
    <dbReference type="NCBI Taxonomy" id="83986"/>
    <lineage>
        <taxon>Archaea</taxon>
        <taxon>Methanobacteriati</taxon>
        <taxon>Methanobacteriota</taxon>
        <taxon>Stenosarchaea group</taxon>
        <taxon>Methanomicrobia</taxon>
        <taxon>Methanomicrobiales</taxon>
        <taxon>Methanomicrobiaceae</taxon>
        <taxon>Methanoculleus</taxon>
    </lineage>
</organism>
<dbReference type="InterPro" id="IPR002468">
    <property type="entry name" value="Pept_M24A_MAP2"/>
</dbReference>
<comment type="catalytic activity">
    <reaction evidence="1 8 9">
        <text>Release of N-terminal amino acids, preferentially methionine, from peptides and arylamides.</text>
        <dbReference type="EC" id="3.4.11.18"/>
    </reaction>
</comment>
<comment type="function">
    <text evidence="8 9">Removes the N-terminal methionine from nascent proteins. The N-terminal methionine is often cleaved when the second residue in the primary sequence is small and uncharged (Met-Ala-, Cys, Gly, Pro, Ser, Thr, or Val).</text>
</comment>
<evidence type="ECO:0000256" key="1">
    <source>
        <dbReference type="ARBA" id="ARBA00000294"/>
    </source>
</evidence>
<accession>A0A0X3BMB7</accession>
<dbReference type="GO" id="GO:0004239">
    <property type="term" value="F:initiator methionyl aminopeptidase activity"/>
    <property type="evidence" value="ECO:0007669"/>
    <property type="project" value="UniProtKB-UniRule"/>
</dbReference>
<feature type="binding site" evidence="8">
    <location>
        <position position="284"/>
    </location>
    <ligand>
        <name>a divalent metal cation</name>
        <dbReference type="ChEBI" id="CHEBI:60240"/>
        <label>2</label>
        <note>catalytic</note>
    </ligand>
</feature>
<feature type="domain" description="Peptidase M24" evidence="10">
    <location>
        <begin position="10"/>
        <end position="196"/>
    </location>
</feature>
<comment type="similarity">
    <text evidence="8">Belongs to the peptidase M24A family. Methionine aminopeptidase archaeal type 2 subfamily.</text>
</comment>
<dbReference type="Proteomes" id="UP000069850">
    <property type="component" value="Chromosome 1"/>
</dbReference>
<dbReference type="OrthoDB" id="372008at2157"/>
<keyword evidence="5 8" id="KW-0645">Protease</keyword>
<evidence type="ECO:0000256" key="4">
    <source>
        <dbReference type="ARBA" id="ARBA00022438"/>
    </source>
</evidence>
<dbReference type="PANTHER" id="PTHR45777">
    <property type="entry name" value="METHIONINE AMINOPEPTIDASE 2"/>
    <property type="match status" value="1"/>
</dbReference>
<evidence type="ECO:0000313" key="12">
    <source>
        <dbReference type="Proteomes" id="UP000069850"/>
    </source>
</evidence>
<dbReference type="RefSeq" id="WP_083531448.1">
    <property type="nucleotide sequence ID" value="NZ_LT158599.1"/>
</dbReference>
<evidence type="ECO:0000256" key="2">
    <source>
        <dbReference type="ARBA" id="ARBA00001936"/>
    </source>
</evidence>
<dbReference type="InterPro" id="IPR018349">
    <property type="entry name" value="Pept_M24A_MAP2_BS"/>
</dbReference>
<dbReference type="SUPFAM" id="SSF46785">
    <property type="entry name" value="Winged helix' DNA-binding domain"/>
    <property type="match status" value="1"/>
</dbReference>
<dbReference type="GeneID" id="27137782"/>
<dbReference type="InterPro" id="IPR000994">
    <property type="entry name" value="Pept_M24"/>
</dbReference>
<keyword evidence="6 8" id="KW-0479">Metal-binding</keyword>
<dbReference type="Gene3D" id="1.10.10.10">
    <property type="entry name" value="Winged helix-like DNA-binding domain superfamily/Winged helix DNA-binding domain"/>
    <property type="match status" value="1"/>
</dbReference>
<dbReference type="GO" id="GO:0005737">
    <property type="term" value="C:cytoplasm"/>
    <property type="evidence" value="ECO:0007669"/>
    <property type="project" value="TreeGrafter"/>
</dbReference>
<name>A0A0X3BMB7_9EURY</name>
<feature type="binding site" evidence="8">
    <location>
        <position position="87"/>
    </location>
    <ligand>
        <name>a divalent metal cation</name>
        <dbReference type="ChEBI" id="CHEBI:60240"/>
        <label>1</label>
    </ligand>
</feature>
<sequence>MIMNDEVYDAYREAGALARKVLHRGAGLVKEGAGILEMVEETEAMVTDEGAILAFPLNVSLNEAAAHDTAMPGDERMFAAGDLVKVDLGVQVDGYIADTALTVDLGDHAKLVEASRAALEAAIAIVRPGITTGEIGAVIQATIEEHNYKPVANLTGHGLDRYDLHSAPTIPNIAMSGGAVIEEGMVFAIEPFATTGSGRVTEAARVEIYQQIAARPARLPSATRLPSAKRVLETARPRRGLPFSRRWVPGDKVDIGLMNLVRSGILHPFPVLHDVPGSFVSQAEHTLVVTADGCEVTTR</sequence>
<keyword evidence="7 8" id="KW-0378">Hydrolase</keyword>
<protein>
    <recommendedName>
        <fullName evidence="8 9">Methionine aminopeptidase</fullName>
        <shortName evidence="8">MAP</shortName>
        <shortName evidence="8">MetAP</shortName>
        <ecNumber evidence="8 9">3.4.11.18</ecNumber>
    </recommendedName>
    <alternativeName>
        <fullName evidence="8">Peptidase M</fullName>
    </alternativeName>
</protein>
<dbReference type="Pfam" id="PF00557">
    <property type="entry name" value="Peptidase_M24"/>
    <property type="match status" value="1"/>
</dbReference>
<dbReference type="GO" id="GO:0046872">
    <property type="term" value="F:metal ion binding"/>
    <property type="evidence" value="ECO:0007669"/>
    <property type="project" value="UniProtKB-UniRule"/>
</dbReference>
<dbReference type="InterPro" id="IPR036005">
    <property type="entry name" value="Creatinase/aminopeptidase-like"/>
</dbReference>
<dbReference type="GO" id="GO:0006508">
    <property type="term" value="P:proteolysis"/>
    <property type="evidence" value="ECO:0007669"/>
    <property type="project" value="UniProtKB-KW"/>
</dbReference>
<feature type="binding site" evidence="8">
    <location>
        <position position="98"/>
    </location>
    <ligand>
        <name>a divalent metal cation</name>
        <dbReference type="ChEBI" id="CHEBI:60240"/>
        <label>2</label>
        <note>catalytic</note>
    </ligand>
</feature>
<dbReference type="InterPro" id="IPR036390">
    <property type="entry name" value="WH_DNA-bd_sf"/>
</dbReference>
<evidence type="ECO:0000259" key="10">
    <source>
        <dbReference type="Pfam" id="PF00557"/>
    </source>
</evidence>
<evidence type="ECO:0000256" key="5">
    <source>
        <dbReference type="ARBA" id="ARBA00022670"/>
    </source>
</evidence>
<keyword evidence="4 8" id="KW-0031">Aminopeptidase</keyword>
<feature type="binding site" evidence="8">
    <location>
        <position position="284"/>
    </location>
    <ligand>
        <name>a divalent metal cation</name>
        <dbReference type="ChEBI" id="CHEBI:60240"/>
        <label>1</label>
    </ligand>
</feature>
<evidence type="ECO:0000256" key="6">
    <source>
        <dbReference type="ARBA" id="ARBA00022723"/>
    </source>
</evidence>
<dbReference type="PRINTS" id="PR00599">
    <property type="entry name" value="MAPEPTIDASE"/>
</dbReference>
<feature type="binding site" evidence="8">
    <location>
        <position position="157"/>
    </location>
    <ligand>
        <name>a divalent metal cation</name>
        <dbReference type="ChEBI" id="CHEBI:60240"/>
        <label>2</label>
        <note>catalytic</note>
    </ligand>
</feature>
<comment type="cofactor">
    <cofactor evidence="3">
        <name>Fe(2+)</name>
        <dbReference type="ChEBI" id="CHEBI:29033"/>
    </cofactor>
</comment>
<dbReference type="InterPro" id="IPR028595">
    <property type="entry name" value="MetAP_archaeal"/>
</dbReference>
<comment type="cofactor">
    <cofactor evidence="2">
        <name>Mn(2+)</name>
        <dbReference type="ChEBI" id="CHEBI:29035"/>
    </cofactor>
</comment>
<comment type="cofactor">
    <cofactor evidence="8">
        <name>Co(2+)</name>
        <dbReference type="ChEBI" id="CHEBI:48828"/>
    </cofactor>
    <cofactor evidence="8">
        <name>Zn(2+)</name>
        <dbReference type="ChEBI" id="CHEBI:29105"/>
    </cofactor>
    <cofactor evidence="8">
        <name>Mn(2+)</name>
        <dbReference type="ChEBI" id="CHEBI:29035"/>
    </cofactor>
    <cofactor evidence="8">
        <name>Fe(2+)</name>
        <dbReference type="ChEBI" id="CHEBI:29033"/>
    </cofactor>
    <text evidence="8">Binds 2 divalent metal cations per subunit. Has a high-affinity and a low affinity metal-binding site. The true nature of the physiological cofactor is under debate. The enzyme is active with cobalt, zinc, manganese or divalent iron ions. Most likely, methionine aminopeptidases function as mononuclear Fe(2+)-metalloproteases under physiological conditions, and the catalytically relevant metal-binding site has been assigned to the histidine-containing high-affinity site.</text>
</comment>
<dbReference type="Gene3D" id="3.90.230.10">
    <property type="entry name" value="Creatinase/methionine aminopeptidase superfamily"/>
    <property type="match status" value="1"/>
</dbReference>
<dbReference type="InterPro" id="IPR036388">
    <property type="entry name" value="WH-like_DNA-bd_sf"/>
</dbReference>
<dbReference type="KEGG" id="mema:MMAB1_2054"/>
<evidence type="ECO:0000313" key="11">
    <source>
        <dbReference type="EMBL" id="CVK33267.1"/>
    </source>
</evidence>
<evidence type="ECO:0000256" key="7">
    <source>
        <dbReference type="ARBA" id="ARBA00022801"/>
    </source>
</evidence>
<feature type="binding site" evidence="8">
    <location>
        <position position="190"/>
    </location>
    <ligand>
        <name>a divalent metal cation</name>
        <dbReference type="ChEBI" id="CHEBI:60240"/>
        <label>2</label>
        <note>catalytic</note>
    </ligand>
</feature>
<gene>
    <name evidence="8 11" type="primary">map</name>
    <name evidence="11" type="ORF">MMAB1_2054</name>
</gene>
<evidence type="ECO:0000256" key="8">
    <source>
        <dbReference type="HAMAP-Rule" id="MF_01975"/>
    </source>
</evidence>
<dbReference type="PANTHER" id="PTHR45777:SF2">
    <property type="entry name" value="METHIONINE AMINOPEPTIDASE 2"/>
    <property type="match status" value="1"/>
</dbReference>
<dbReference type="HAMAP" id="MF_01975">
    <property type="entry name" value="MetAP_2_arc"/>
    <property type="match status" value="1"/>
</dbReference>
<dbReference type="SUPFAM" id="SSF55920">
    <property type="entry name" value="Creatinase/aminopeptidase"/>
    <property type="match status" value="1"/>
</dbReference>
<dbReference type="GO" id="GO:0070006">
    <property type="term" value="F:metalloaminopeptidase activity"/>
    <property type="evidence" value="ECO:0007669"/>
    <property type="project" value="UniProtKB-UniRule"/>
</dbReference>
<dbReference type="EC" id="3.4.11.18" evidence="8 9"/>
<dbReference type="AlphaFoldDB" id="A0A0X3BMB7"/>
<dbReference type="InterPro" id="IPR001714">
    <property type="entry name" value="Pept_M24_MAP"/>
</dbReference>